<dbReference type="Ensembl" id="ENSAPLT00020027565.1">
    <property type="protein sequence ID" value="ENSAPLP00020025569.1"/>
    <property type="gene ID" value="ENSAPLG00020017553.1"/>
</dbReference>
<sequence>MFPLKDTEMGASTFFASALPHDVCGSNGLPLTPNSIKILGRFQILKTMTHPRLCQYVDITRGKHERLVVAAEHCERSLEDLLRERKPVRVSPVIHKGKKDCLECQRGIVFMKVVEESISPLHVRVNFSGMEPNSMLVRLAAVLGSTKTSRGTYAHISVACETVCTLVSSSLSGKKIK</sequence>
<reference evidence="1" key="1">
    <citation type="submission" date="2019-08" db="EMBL/GenBank/DDBJ databases">
        <title>Three high-quality genomes provides insights into domestication of ducks.</title>
        <authorList>
            <person name="Hou Z.C."/>
            <person name="Zhu F."/>
            <person name="Yin Z.T."/>
            <person name="Zhang F."/>
        </authorList>
    </citation>
    <scope>NUCLEOTIDE SEQUENCE [LARGE SCALE GENOMIC DNA]</scope>
</reference>
<evidence type="ECO:0000313" key="2">
    <source>
        <dbReference type="Proteomes" id="UP000694400"/>
    </source>
</evidence>
<proteinExistence type="predicted"/>
<accession>A0A8B9TUX1</accession>
<name>A0A8B9TUX1_ANAPL</name>
<evidence type="ECO:0008006" key="3">
    <source>
        <dbReference type="Google" id="ProtNLM"/>
    </source>
</evidence>
<dbReference type="AlphaFoldDB" id="A0A8B9TUX1"/>
<reference evidence="1" key="2">
    <citation type="submission" date="2025-08" db="UniProtKB">
        <authorList>
            <consortium name="Ensembl"/>
        </authorList>
    </citation>
    <scope>IDENTIFICATION</scope>
</reference>
<protein>
    <recommendedName>
        <fullName evidence="3">TBC domain-containing protein kinase-like protein</fullName>
    </recommendedName>
</protein>
<dbReference type="Proteomes" id="UP000694400">
    <property type="component" value="Chromosome 4"/>
</dbReference>
<evidence type="ECO:0000313" key="1">
    <source>
        <dbReference type="Ensembl" id="ENSAPLP00020025569.1"/>
    </source>
</evidence>
<reference evidence="1" key="3">
    <citation type="submission" date="2025-09" db="UniProtKB">
        <authorList>
            <consortium name="Ensembl"/>
        </authorList>
    </citation>
    <scope>IDENTIFICATION</scope>
</reference>
<organism evidence="1 2">
    <name type="scientific">Anas platyrhynchos</name>
    <name type="common">Mallard</name>
    <name type="synonym">Anas boschas</name>
    <dbReference type="NCBI Taxonomy" id="8839"/>
    <lineage>
        <taxon>Eukaryota</taxon>
        <taxon>Metazoa</taxon>
        <taxon>Chordata</taxon>
        <taxon>Craniata</taxon>
        <taxon>Vertebrata</taxon>
        <taxon>Euteleostomi</taxon>
        <taxon>Archelosauria</taxon>
        <taxon>Archosauria</taxon>
        <taxon>Dinosauria</taxon>
        <taxon>Saurischia</taxon>
        <taxon>Theropoda</taxon>
        <taxon>Coelurosauria</taxon>
        <taxon>Aves</taxon>
        <taxon>Neognathae</taxon>
        <taxon>Galloanserae</taxon>
        <taxon>Anseriformes</taxon>
        <taxon>Anatidae</taxon>
        <taxon>Anatinae</taxon>
        <taxon>Anas</taxon>
    </lineage>
</organism>